<keyword evidence="5 6" id="KW-0472">Membrane</keyword>
<dbReference type="PANTHER" id="PTHR13929">
    <property type="entry name" value="1,4-DIHYDROXY-2-NAPHTHOATE OCTAPRENYLTRANSFERASE"/>
    <property type="match status" value="1"/>
</dbReference>
<dbReference type="EMBL" id="CP012752">
    <property type="protein sequence ID" value="ALG08584.1"/>
    <property type="molecule type" value="Genomic_DNA"/>
</dbReference>
<dbReference type="GO" id="GO:0004659">
    <property type="term" value="F:prenyltransferase activity"/>
    <property type="evidence" value="ECO:0007669"/>
    <property type="project" value="InterPro"/>
</dbReference>
<keyword evidence="3 6" id="KW-0812">Transmembrane</keyword>
<name>A0A0N9HTT0_9PSEU</name>
<dbReference type="STRING" id="860235.AOZ06_18140"/>
<dbReference type="RefSeq" id="WP_054290491.1">
    <property type="nucleotide sequence ID" value="NZ_CP012752.1"/>
</dbReference>
<dbReference type="PANTHER" id="PTHR13929:SF0">
    <property type="entry name" value="UBIA PRENYLTRANSFERASE DOMAIN-CONTAINING PROTEIN 1"/>
    <property type="match status" value="1"/>
</dbReference>
<protein>
    <recommendedName>
        <fullName evidence="9">1,4-dihydroxy-2-naphthoate prenyltransferase</fullName>
    </recommendedName>
</protein>
<evidence type="ECO:0000256" key="4">
    <source>
        <dbReference type="ARBA" id="ARBA00022989"/>
    </source>
</evidence>
<evidence type="ECO:0000256" key="5">
    <source>
        <dbReference type="ARBA" id="ARBA00023136"/>
    </source>
</evidence>
<feature type="transmembrane region" description="Helical" evidence="6">
    <location>
        <begin position="166"/>
        <end position="188"/>
    </location>
</feature>
<reference evidence="7 8" key="1">
    <citation type="submission" date="2015-07" db="EMBL/GenBank/DDBJ databases">
        <title>Genome sequencing of Kibdelosporangium phytohabitans.</title>
        <authorList>
            <person name="Qin S."/>
            <person name="Xing K."/>
        </authorList>
    </citation>
    <scope>NUCLEOTIDE SEQUENCE [LARGE SCALE GENOMIC DNA]</scope>
    <source>
        <strain evidence="7 8">KLBMP1111</strain>
    </source>
</reference>
<evidence type="ECO:0000313" key="7">
    <source>
        <dbReference type="EMBL" id="ALG08584.1"/>
    </source>
</evidence>
<evidence type="ECO:0000256" key="3">
    <source>
        <dbReference type="ARBA" id="ARBA00022692"/>
    </source>
</evidence>
<keyword evidence="8" id="KW-1185">Reference proteome</keyword>
<proteinExistence type="predicted"/>
<evidence type="ECO:0000256" key="1">
    <source>
        <dbReference type="ARBA" id="ARBA00004141"/>
    </source>
</evidence>
<feature type="transmembrane region" description="Helical" evidence="6">
    <location>
        <begin position="261"/>
        <end position="282"/>
    </location>
</feature>
<evidence type="ECO:0008006" key="9">
    <source>
        <dbReference type="Google" id="ProtNLM"/>
    </source>
</evidence>
<sequence length="314" mass="33514">MTATSVTPAAAAGSKFVAYMRLGKARIYHHAYGWVLAMLLLNLDGLITGQTVAAAVLTLVMVCTTQWAGGAADDLGGYRDGSDAQNYAGRPAKTVAKKPLLTGALTETQAVRFGVAMAVVAVASGLLAAFTTDGRSPLSAVLVMLFAQFCSWQYSIGVKLSYRPFGLELTIFFVISCIALLPYWLIAGSLNPEILLTGALVGMWFLMIVFYGNASDREGDSKVARHTLAVLLPQPVFKAVLALLFAISVTLLALLFTTTRFTPVLGLTVIPVIVMHAVQLYYGAVRSDWRKARFIGLSSVDLGCLGLALAFVLH</sequence>
<feature type="transmembrane region" description="Helical" evidence="6">
    <location>
        <begin position="136"/>
        <end position="154"/>
    </location>
</feature>
<dbReference type="OrthoDB" id="4545177at2"/>
<gene>
    <name evidence="7" type="ORF">AOZ06_18140</name>
</gene>
<dbReference type="AlphaFoldDB" id="A0A0N9HTT0"/>
<dbReference type="KEGG" id="kphy:AOZ06_18140"/>
<dbReference type="Proteomes" id="UP000063699">
    <property type="component" value="Chromosome"/>
</dbReference>
<keyword evidence="4 6" id="KW-1133">Transmembrane helix</keyword>
<dbReference type="CDD" id="cd13962">
    <property type="entry name" value="PT_UbiA_UBIAD1"/>
    <property type="match status" value="1"/>
</dbReference>
<evidence type="ECO:0000313" key="8">
    <source>
        <dbReference type="Proteomes" id="UP000063699"/>
    </source>
</evidence>
<keyword evidence="2" id="KW-0808">Transferase</keyword>
<dbReference type="InterPro" id="IPR000537">
    <property type="entry name" value="UbiA_prenyltransferase"/>
</dbReference>
<feature type="transmembrane region" description="Helical" evidence="6">
    <location>
        <begin position="194"/>
        <end position="214"/>
    </location>
</feature>
<dbReference type="GO" id="GO:0009234">
    <property type="term" value="P:menaquinone biosynthetic process"/>
    <property type="evidence" value="ECO:0007669"/>
    <property type="project" value="TreeGrafter"/>
</dbReference>
<feature type="transmembrane region" description="Helical" evidence="6">
    <location>
        <begin position="110"/>
        <end position="130"/>
    </location>
</feature>
<evidence type="ECO:0000256" key="6">
    <source>
        <dbReference type="SAM" id="Phobius"/>
    </source>
</evidence>
<comment type="subcellular location">
    <subcellularLocation>
        <location evidence="1">Membrane</location>
        <topology evidence="1">Multi-pass membrane protein</topology>
    </subcellularLocation>
</comment>
<organism evidence="7 8">
    <name type="scientific">Kibdelosporangium phytohabitans</name>
    <dbReference type="NCBI Taxonomy" id="860235"/>
    <lineage>
        <taxon>Bacteria</taxon>
        <taxon>Bacillati</taxon>
        <taxon>Actinomycetota</taxon>
        <taxon>Actinomycetes</taxon>
        <taxon>Pseudonocardiales</taxon>
        <taxon>Pseudonocardiaceae</taxon>
        <taxon>Kibdelosporangium</taxon>
    </lineage>
</organism>
<accession>A0A0N9HTT0</accession>
<dbReference type="InterPro" id="IPR026046">
    <property type="entry name" value="UBIAD1"/>
</dbReference>
<dbReference type="GO" id="GO:0042371">
    <property type="term" value="P:vitamin K biosynthetic process"/>
    <property type="evidence" value="ECO:0007669"/>
    <property type="project" value="TreeGrafter"/>
</dbReference>
<feature type="transmembrane region" description="Helical" evidence="6">
    <location>
        <begin position="235"/>
        <end position="255"/>
    </location>
</feature>
<evidence type="ECO:0000256" key="2">
    <source>
        <dbReference type="ARBA" id="ARBA00022679"/>
    </source>
</evidence>
<feature type="transmembrane region" description="Helical" evidence="6">
    <location>
        <begin position="294"/>
        <end position="313"/>
    </location>
</feature>
<dbReference type="GO" id="GO:0016020">
    <property type="term" value="C:membrane"/>
    <property type="evidence" value="ECO:0007669"/>
    <property type="project" value="UniProtKB-SubCell"/>
</dbReference>
<dbReference type="Pfam" id="PF01040">
    <property type="entry name" value="UbiA"/>
    <property type="match status" value="1"/>
</dbReference>